<dbReference type="Proteomes" id="UP000222542">
    <property type="component" value="Unassembled WGS sequence"/>
</dbReference>
<accession>A0A2G2YLQ7</accession>
<dbReference type="Gene3D" id="3.40.395.10">
    <property type="entry name" value="Adenoviral Proteinase, Chain A"/>
    <property type="match status" value="1"/>
</dbReference>
<keyword evidence="2" id="KW-0645">Protease</keyword>
<feature type="region of interest" description="Disordered" evidence="4">
    <location>
        <begin position="37"/>
        <end position="58"/>
    </location>
</feature>
<keyword evidence="3" id="KW-0378">Hydrolase</keyword>
<reference evidence="6 7" key="2">
    <citation type="journal article" date="2017" name="Genome Biol.">
        <title>New reference genome sequences of hot pepper reveal the massive evolution of plant disease-resistance genes by retroduplication.</title>
        <authorList>
            <person name="Kim S."/>
            <person name="Park J."/>
            <person name="Yeom S.I."/>
            <person name="Kim Y.M."/>
            <person name="Seo E."/>
            <person name="Kim K.T."/>
            <person name="Kim M.S."/>
            <person name="Lee J.M."/>
            <person name="Cheong K."/>
            <person name="Shin H.S."/>
            <person name="Kim S.B."/>
            <person name="Han K."/>
            <person name="Lee J."/>
            <person name="Park M."/>
            <person name="Lee H.A."/>
            <person name="Lee H.Y."/>
            <person name="Lee Y."/>
            <person name="Oh S."/>
            <person name="Lee J.H."/>
            <person name="Choi E."/>
            <person name="Choi E."/>
            <person name="Lee S.E."/>
            <person name="Jeon J."/>
            <person name="Kim H."/>
            <person name="Choi G."/>
            <person name="Song H."/>
            <person name="Lee J."/>
            <person name="Lee S.C."/>
            <person name="Kwon J.K."/>
            <person name="Lee H.Y."/>
            <person name="Koo N."/>
            <person name="Hong Y."/>
            <person name="Kim R.W."/>
            <person name="Kang W.H."/>
            <person name="Huh J.H."/>
            <person name="Kang B.C."/>
            <person name="Yang T.J."/>
            <person name="Lee Y.H."/>
            <person name="Bennetzen J.L."/>
            <person name="Choi D."/>
        </authorList>
    </citation>
    <scope>NUCLEOTIDE SEQUENCE [LARGE SCALE GENOMIC DNA]</scope>
    <source>
        <strain evidence="7">cv. CM334</strain>
    </source>
</reference>
<dbReference type="PANTHER" id="PTHR31470">
    <property type="entry name" value="CYSTEINE PROTEINASES SUPERFAMILY PROTEIN-RELATED-RELATED"/>
    <property type="match status" value="1"/>
</dbReference>
<dbReference type="SUPFAM" id="SSF54001">
    <property type="entry name" value="Cysteine proteinases"/>
    <property type="match status" value="1"/>
</dbReference>
<evidence type="ECO:0000256" key="2">
    <source>
        <dbReference type="ARBA" id="ARBA00022670"/>
    </source>
</evidence>
<comment type="caution">
    <text evidence="6">The sequence shown here is derived from an EMBL/GenBank/DDBJ whole genome shotgun (WGS) entry which is preliminary data.</text>
</comment>
<name>A0A2G2YLQ7_CAPAN</name>
<dbReference type="Pfam" id="PF02902">
    <property type="entry name" value="Peptidase_C48"/>
    <property type="match status" value="1"/>
</dbReference>
<feature type="compositionally biased region" description="Basic and acidic residues" evidence="4">
    <location>
        <begin position="40"/>
        <end position="55"/>
    </location>
</feature>
<reference evidence="6 7" key="1">
    <citation type="journal article" date="2014" name="Nat. Genet.">
        <title>Genome sequence of the hot pepper provides insights into the evolution of pungency in Capsicum species.</title>
        <authorList>
            <person name="Kim S."/>
            <person name="Park M."/>
            <person name="Yeom S.I."/>
            <person name="Kim Y.M."/>
            <person name="Lee J.M."/>
            <person name="Lee H.A."/>
            <person name="Seo E."/>
            <person name="Choi J."/>
            <person name="Cheong K."/>
            <person name="Kim K.T."/>
            <person name="Jung K."/>
            <person name="Lee G.W."/>
            <person name="Oh S.K."/>
            <person name="Bae C."/>
            <person name="Kim S.B."/>
            <person name="Lee H.Y."/>
            <person name="Kim S.Y."/>
            <person name="Kim M.S."/>
            <person name="Kang B.C."/>
            <person name="Jo Y.D."/>
            <person name="Yang H.B."/>
            <person name="Jeong H.J."/>
            <person name="Kang W.H."/>
            <person name="Kwon J.K."/>
            <person name="Shin C."/>
            <person name="Lim J.Y."/>
            <person name="Park J.H."/>
            <person name="Huh J.H."/>
            <person name="Kim J.S."/>
            <person name="Kim B.D."/>
            <person name="Cohen O."/>
            <person name="Paran I."/>
            <person name="Suh M.C."/>
            <person name="Lee S.B."/>
            <person name="Kim Y.K."/>
            <person name="Shin Y."/>
            <person name="Noh S.J."/>
            <person name="Park J."/>
            <person name="Seo Y.S."/>
            <person name="Kwon S.Y."/>
            <person name="Kim H.A."/>
            <person name="Park J.M."/>
            <person name="Kim H.J."/>
            <person name="Choi S.B."/>
            <person name="Bosland P.W."/>
            <person name="Reeves G."/>
            <person name="Jo S.H."/>
            <person name="Lee B.W."/>
            <person name="Cho H.T."/>
            <person name="Choi H.S."/>
            <person name="Lee M.S."/>
            <person name="Yu Y."/>
            <person name="Do Choi Y."/>
            <person name="Park B.S."/>
            <person name="van Deynze A."/>
            <person name="Ashrafi H."/>
            <person name="Hill T."/>
            <person name="Kim W.T."/>
            <person name="Pai H.S."/>
            <person name="Ahn H.K."/>
            <person name="Yeam I."/>
            <person name="Giovannoni J.J."/>
            <person name="Rose J.K."/>
            <person name="Sorensen I."/>
            <person name="Lee S.J."/>
            <person name="Kim R.W."/>
            <person name="Choi I.Y."/>
            <person name="Choi B.S."/>
            <person name="Lim J.S."/>
            <person name="Lee Y.H."/>
            <person name="Choi D."/>
        </authorList>
    </citation>
    <scope>NUCLEOTIDE SEQUENCE [LARGE SCALE GENOMIC DNA]</scope>
    <source>
        <strain evidence="7">cv. CM334</strain>
    </source>
</reference>
<gene>
    <name evidence="6" type="ORF">T459_25792</name>
</gene>
<feature type="compositionally biased region" description="Polar residues" evidence="4">
    <location>
        <begin position="10"/>
        <end position="19"/>
    </location>
</feature>
<feature type="domain" description="Ubiquitin-like protease family profile" evidence="5">
    <location>
        <begin position="97"/>
        <end position="243"/>
    </location>
</feature>
<comment type="similarity">
    <text evidence="1">Belongs to the peptidase C48 family.</text>
</comment>
<evidence type="ECO:0000256" key="3">
    <source>
        <dbReference type="ARBA" id="ARBA00022801"/>
    </source>
</evidence>
<evidence type="ECO:0000256" key="4">
    <source>
        <dbReference type="SAM" id="MobiDB-lite"/>
    </source>
</evidence>
<proteinExistence type="inferred from homology"/>
<sequence length="308" mass="35250">MAPKRRKIESSPSKRTSAATRLYPPLYELGLQALSQLGTDDNKHGEEKSFKRDDLNANSPSTEELVKTFSIDHYPVRIQCDGATDLMVEATAEEHNITVDNPSTASKKEEKLVPVSWGEQRNYLFKGFNILDEAPKKLTQLINDYSEWIADGLLEHHAFLPWHLVDEVYNPINYGDEFHWVLAVVVLKERRIRVYDLMSRRRRFGPSSEIRKMAKILPTYLDMSGFLDQKDCGPFVAAYAEYLSNGLQVPNDGLDVKLLLKRYAALLWKYGEAKAQKSYATDVKDPRRSKPNFIAPDEEQLSILIRSL</sequence>
<dbReference type="GO" id="GO:0006508">
    <property type="term" value="P:proteolysis"/>
    <property type="evidence" value="ECO:0007669"/>
    <property type="project" value="UniProtKB-KW"/>
</dbReference>
<dbReference type="AlphaFoldDB" id="A0A2G2YLQ7"/>
<dbReference type="PANTHER" id="PTHR31470:SF46">
    <property type="entry name" value="ULP1 PROTEASE FAMILY, C-TERMINAL CATALYTIC DOMAIN CONTAINING PROTEIN"/>
    <property type="match status" value="1"/>
</dbReference>
<evidence type="ECO:0000313" key="7">
    <source>
        <dbReference type="Proteomes" id="UP000222542"/>
    </source>
</evidence>
<dbReference type="GO" id="GO:0008234">
    <property type="term" value="F:cysteine-type peptidase activity"/>
    <property type="evidence" value="ECO:0007669"/>
    <property type="project" value="InterPro"/>
</dbReference>
<dbReference type="PROSITE" id="PS50600">
    <property type="entry name" value="ULP_PROTEASE"/>
    <property type="match status" value="1"/>
</dbReference>
<dbReference type="Gramene" id="PHT70688">
    <property type="protein sequence ID" value="PHT70688"/>
    <property type="gene ID" value="T459_25792"/>
</dbReference>
<keyword evidence="7" id="KW-1185">Reference proteome</keyword>
<feature type="region of interest" description="Disordered" evidence="4">
    <location>
        <begin position="1"/>
        <end position="22"/>
    </location>
</feature>
<dbReference type="InterPro" id="IPR003653">
    <property type="entry name" value="Peptidase_C48_C"/>
</dbReference>
<evidence type="ECO:0000256" key="1">
    <source>
        <dbReference type="ARBA" id="ARBA00005234"/>
    </source>
</evidence>
<evidence type="ECO:0000259" key="5">
    <source>
        <dbReference type="PROSITE" id="PS50600"/>
    </source>
</evidence>
<evidence type="ECO:0000313" key="6">
    <source>
        <dbReference type="EMBL" id="PHT70688.1"/>
    </source>
</evidence>
<protein>
    <recommendedName>
        <fullName evidence="5">Ubiquitin-like protease family profile domain-containing protein</fullName>
    </recommendedName>
</protein>
<dbReference type="EMBL" id="AYRZ02000010">
    <property type="protein sequence ID" value="PHT70688.1"/>
    <property type="molecule type" value="Genomic_DNA"/>
</dbReference>
<dbReference type="InterPro" id="IPR038765">
    <property type="entry name" value="Papain-like_cys_pep_sf"/>
</dbReference>
<organism evidence="6 7">
    <name type="scientific">Capsicum annuum</name>
    <name type="common">Capsicum pepper</name>
    <dbReference type="NCBI Taxonomy" id="4072"/>
    <lineage>
        <taxon>Eukaryota</taxon>
        <taxon>Viridiplantae</taxon>
        <taxon>Streptophyta</taxon>
        <taxon>Embryophyta</taxon>
        <taxon>Tracheophyta</taxon>
        <taxon>Spermatophyta</taxon>
        <taxon>Magnoliopsida</taxon>
        <taxon>eudicotyledons</taxon>
        <taxon>Gunneridae</taxon>
        <taxon>Pentapetalae</taxon>
        <taxon>asterids</taxon>
        <taxon>lamiids</taxon>
        <taxon>Solanales</taxon>
        <taxon>Solanaceae</taxon>
        <taxon>Solanoideae</taxon>
        <taxon>Capsiceae</taxon>
        <taxon>Capsicum</taxon>
    </lineage>
</organism>